<dbReference type="PANTHER" id="PTHR46928">
    <property type="entry name" value="MESENCHYME-SPECIFIC CELL SURFACE GLYCOPROTEIN"/>
    <property type="match status" value="1"/>
</dbReference>
<evidence type="ECO:0000313" key="4">
    <source>
        <dbReference type="EMBL" id="ACO80680.1"/>
    </source>
</evidence>
<dbReference type="AlphaFoldDB" id="C1DHU7"/>
<evidence type="ECO:0000259" key="3">
    <source>
        <dbReference type="Pfam" id="PF22494"/>
    </source>
</evidence>
<dbReference type="OrthoDB" id="9803927at2"/>
<dbReference type="InterPro" id="IPR011045">
    <property type="entry name" value="N2O_reductase_N"/>
</dbReference>
<keyword evidence="5" id="KW-1185">Reference proteome</keyword>
<dbReference type="EnsemblBacteria" id="ACO80680">
    <property type="protein sequence ID" value="ACO80680"/>
    <property type="gene ID" value="Avin_45680"/>
</dbReference>
<dbReference type="KEGG" id="avn:Avin_45680"/>
<feature type="region of interest" description="Disordered" evidence="1">
    <location>
        <begin position="407"/>
        <end position="427"/>
    </location>
</feature>
<dbReference type="Proteomes" id="UP000002424">
    <property type="component" value="Chromosome"/>
</dbReference>
<dbReference type="Pfam" id="PF22494">
    <property type="entry name" value="choice_anch_I"/>
    <property type="match status" value="1"/>
</dbReference>
<evidence type="ECO:0000313" key="5">
    <source>
        <dbReference type="Proteomes" id="UP000002424"/>
    </source>
</evidence>
<dbReference type="SUPFAM" id="SSF50974">
    <property type="entry name" value="Nitrous oxide reductase, N-terminal domain"/>
    <property type="match status" value="1"/>
</dbReference>
<dbReference type="InterPro" id="IPR052956">
    <property type="entry name" value="Mesenchyme-surface_protein"/>
</dbReference>
<dbReference type="PANTHER" id="PTHR46928:SF1">
    <property type="entry name" value="MESENCHYME-SPECIFIC CELL SURFACE GLYCOPROTEIN"/>
    <property type="match status" value="1"/>
</dbReference>
<protein>
    <submittedName>
        <fullName evidence="4">Alkaline phosphatase</fullName>
    </submittedName>
</protein>
<feature type="compositionally biased region" description="Basic and acidic residues" evidence="1">
    <location>
        <begin position="415"/>
        <end position="427"/>
    </location>
</feature>
<feature type="chain" id="PRO_5002906011" evidence="2">
    <location>
        <begin position="22"/>
        <end position="533"/>
    </location>
</feature>
<dbReference type="Gene3D" id="2.130.10.10">
    <property type="entry name" value="YVTN repeat-like/Quinoprotein amine dehydrogenase"/>
    <property type="match status" value="1"/>
</dbReference>
<reference evidence="4 5" key="1">
    <citation type="journal article" date="2009" name="J. Bacteriol.">
        <title>Genome sequence of Azotobacter vinelandii, an obligate aerobe specialized to support diverse anaerobic metabolic processes.</title>
        <authorList>
            <person name="Setubal J.C."/>
            <person name="dos Santos P."/>
            <person name="Goldman B.S."/>
            <person name="Ertesvag H."/>
            <person name="Espin G."/>
            <person name="Rubio L.M."/>
            <person name="Valla S."/>
            <person name="Almeida N.F."/>
            <person name="Balasubramanian D."/>
            <person name="Cromes L."/>
            <person name="Curatti L."/>
            <person name="Du Z."/>
            <person name="Godsy E."/>
            <person name="Goodner B."/>
            <person name="Hellner-Burris K."/>
            <person name="Hernandez J.A."/>
            <person name="Houmiel K."/>
            <person name="Imperial J."/>
            <person name="Kennedy C."/>
            <person name="Larson T.J."/>
            <person name="Latreille P."/>
            <person name="Ligon L.S."/>
            <person name="Lu J."/>
            <person name="Maerk M."/>
            <person name="Miller N.M."/>
            <person name="Norton S."/>
            <person name="O'Carroll I.P."/>
            <person name="Paulsen I."/>
            <person name="Raulfs E.C."/>
            <person name="Roemer R."/>
            <person name="Rosser J."/>
            <person name="Segura D."/>
            <person name="Slater S."/>
            <person name="Stricklin S.L."/>
            <person name="Studholme D.J."/>
            <person name="Sun J."/>
            <person name="Viana C.J."/>
            <person name="Wallin E."/>
            <person name="Wang B."/>
            <person name="Wheeler C."/>
            <person name="Zhu H."/>
            <person name="Dean D.R."/>
            <person name="Dixon R."/>
            <person name="Wood D."/>
        </authorList>
    </citation>
    <scope>NUCLEOTIDE SEQUENCE [LARGE SCALE GENOMIC DNA]</scope>
    <source>
        <strain evidence="5">DJ / ATCC BAA-1303</strain>
    </source>
</reference>
<dbReference type="GeneID" id="88187451"/>
<dbReference type="eggNOG" id="COG3391">
    <property type="taxonomic scope" value="Bacteria"/>
</dbReference>
<dbReference type="RefSeq" id="WP_012703047.1">
    <property type="nucleotide sequence ID" value="NC_012560.1"/>
</dbReference>
<feature type="domain" description="Choice-of-anchor I" evidence="3">
    <location>
        <begin position="45"/>
        <end position="522"/>
    </location>
</feature>
<dbReference type="HOGENOM" id="CLU_020353_0_0_6"/>
<evidence type="ECO:0000256" key="2">
    <source>
        <dbReference type="SAM" id="SignalP"/>
    </source>
</evidence>
<name>C1DHU7_AZOVD</name>
<dbReference type="NCBIfam" id="NF038117">
    <property type="entry name" value="choice_anch_I"/>
    <property type="match status" value="1"/>
</dbReference>
<accession>C1DHU7</accession>
<evidence type="ECO:0000256" key="1">
    <source>
        <dbReference type="SAM" id="MobiDB-lite"/>
    </source>
</evidence>
<dbReference type="STRING" id="322710.Avin_45680"/>
<dbReference type="EMBL" id="CP001157">
    <property type="protein sequence ID" value="ACO80680.1"/>
    <property type="molecule type" value="Genomic_DNA"/>
</dbReference>
<dbReference type="InterPro" id="IPR055188">
    <property type="entry name" value="Choice_anch_I"/>
</dbReference>
<keyword evidence="2" id="KW-0732">Signal</keyword>
<organism evidence="4 5">
    <name type="scientific">Azotobacter vinelandii (strain DJ / ATCC BAA-1303)</name>
    <dbReference type="NCBI Taxonomy" id="322710"/>
    <lineage>
        <taxon>Bacteria</taxon>
        <taxon>Pseudomonadati</taxon>
        <taxon>Pseudomonadota</taxon>
        <taxon>Gammaproteobacteria</taxon>
        <taxon>Pseudomonadales</taxon>
        <taxon>Pseudomonadaceae</taxon>
        <taxon>Azotobacter</taxon>
    </lineage>
</organism>
<sequence>MKSKTLAAALLAVGLVGPALAGGQPPFSLKLLPLGSFHSGLFDQAAAEIVAHDPSSQRLFVVNAASGRVDVLDIHDPATPALLFSIDLSAYGSAVNSVAVHGDLIAAAVEARTKTDPGKAVFVDRDGQVLAAVEVGALPDMLTFTPDGRHVLVANEGEPSDDYGIDPEGSVSIIDLPRKIDQLTQDQVRTADFRRFNDAELDSSIRIFGPHADVAQDLEPEYIAVSQDSRTAWVSLQEGNAVAVLDIRRGTFGALHGLGFKDHGKPGNELDASDRDDKIDIRNWPVLGMYQPDAIARYEHRGRTYLVTANEGDSRDYGGYSEVVRLGSSSYPLDPERFPDAESLKQNANLGRLNVSKASGLNPQTGRYERIHVFGGRSFSIWTQDLQQVWDSGADFERISAEANPAFFNSNHNENSFDTRSDDKGPEPEGLTLARLWGQTYAFVGLERVSGVMVYDISDPHAPSFVQYLNHRDFQAAPGTPAAGDLGPEGLTVIEAADSPIPGVPLLAVGNEVSGTTTLFRIDREPRRAVAGH</sequence>
<dbReference type="InterPro" id="IPR015943">
    <property type="entry name" value="WD40/YVTN_repeat-like_dom_sf"/>
</dbReference>
<gene>
    <name evidence="4" type="ordered locus">Avin_45680</name>
</gene>
<feature type="signal peptide" evidence="2">
    <location>
        <begin position="1"/>
        <end position="21"/>
    </location>
</feature>
<proteinExistence type="predicted"/>